<dbReference type="RefSeq" id="WP_369261336.1">
    <property type="nucleotide sequence ID" value="NZ_CP163440.1"/>
</dbReference>
<reference evidence="1" key="1">
    <citation type="submission" date="2024-07" db="EMBL/GenBank/DDBJ databases">
        <authorList>
            <person name="Yu S.T."/>
        </authorList>
    </citation>
    <scope>NUCLEOTIDE SEQUENCE</scope>
    <source>
        <strain evidence="1">R35</strain>
    </source>
</reference>
<dbReference type="AlphaFoldDB" id="A0AB39SEW7"/>
<proteinExistence type="predicted"/>
<gene>
    <name evidence="1" type="ORF">AB5J50_30315</name>
</gene>
<evidence type="ECO:0000313" key="1">
    <source>
        <dbReference type="EMBL" id="XDQ64776.1"/>
    </source>
</evidence>
<sequence length="77" mass="8550">MFSVCDTSADGYGVSGSLWGSNSAGITSRLWTIDDGGDSGCDKKGENIGQLSSYQMEVWWQMPRAWRRIRISRRLAS</sequence>
<dbReference type="EMBL" id="CP163440">
    <property type="protein sequence ID" value="XDQ64776.1"/>
    <property type="molecule type" value="Genomic_DNA"/>
</dbReference>
<accession>A0AB39SEW7</accession>
<name>A0AB39SEW7_9ACTN</name>
<organism evidence="1">
    <name type="scientific">Streptomyces sp. R35</name>
    <dbReference type="NCBI Taxonomy" id="3238630"/>
    <lineage>
        <taxon>Bacteria</taxon>
        <taxon>Bacillati</taxon>
        <taxon>Actinomycetota</taxon>
        <taxon>Actinomycetes</taxon>
        <taxon>Kitasatosporales</taxon>
        <taxon>Streptomycetaceae</taxon>
        <taxon>Streptomyces</taxon>
    </lineage>
</organism>
<protein>
    <submittedName>
        <fullName evidence="1">Uncharacterized protein</fullName>
    </submittedName>
</protein>